<accession>A0ABQ4RH24</accession>
<feature type="transmembrane region" description="Helical" evidence="1">
    <location>
        <begin position="12"/>
        <end position="33"/>
    </location>
</feature>
<dbReference type="Proteomes" id="UP001055303">
    <property type="component" value="Unassembled WGS sequence"/>
</dbReference>
<comment type="caution">
    <text evidence="2">The sequence shown here is derived from an EMBL/GenBank/DDBJ whole genome shotgun (WGS) entry which is preliminary data.</text>
</comment>
<keyword evidence="1" id="KW-0472">Membrane</keyword>
<keyword evidence="1" id="KW-1133">Transmembrane helix</keyword>
<keyword evidence="1" id="KW-0812">Transmembrane</keyword>
<gene>
    <name evidence="2" type="ORF">IFDJLNFL_1834</name>
</gene>
<keyword evidence="3" id="KW-1185">Reference proteome</keyword>
<evidence type="ECO:0000313" key="3">
    <source>
        <dbReference type="Proteomes" id="UP001055303"/>
    </source>
</evidence>
<proteinExistence type="predicted"/>
<evidence type="ECO:0000313" key="2">
    <source>
        <dbReference type="EMBL" id="GJD55942.1"/>
    </source>
</evidence>
<reference evidence="2" key="2">
    <citation type="submission" date="2021-08" db="EMBL/GenBank/DDBJ databases">
        <authorList>
            <person name="Tani A."/>
            <person name="Ola A."/>
            <person name="Ogura Y."/>
            <person name="Katsura K."/>
            <person name="Hayashi T."/>
        </authorList>
    </citation>
    <scope>NUCLEOTIDE SEQUENCE</scope>
    <source>
        <strain evidence="2">DSM 22415</strain>
    </source>
</reference>
<name>A0ABQ4RH24_9HYPH</name>
<organism evidence="2 3">
    <name type="scientific">Methylobacterium dankookense</name>
    <dbReference type="NCBI Taxonomy" id="560405"/>
    <lineage>
        <taxon>Bacteria</taxon>
        <taxon>Pseudomonadati</taxon>
        <taxon>Pseudomonadota</taxon>
        <taxon>Alphaproteobacteria</taxon>
        <taxon>Hyphomicrobiales</taxon>
        <taxon>Methylobacteriaceae</taxon>
        <taxon>Methylobacterium</taxon>
    </lineage>
</organism>
<protein>
    <recommendedName>
        <fullName evidence="4">Cation efflux system protein CusA</fullName>
    </recommendedName>
</protein>
<sequence>MPPITARASAVMGGIAFGTPSTLLFVPFLYTLLRSAPVKAPADYLGAEPTPSAS</sequence>
<evidence type="ECO:0000256" key="1">
    <source>
        <dbReference type="SAM" id="Phobius"/>
    </source>
</evidence>
<evidence type="ECO:0008006" key="4">
    <source>
        <dbReference type="Google" id="ProtNLM"/>
    </source>
</evidence>
<reference evidence="2" key="1">
    <citation type="journal article" date="2021" name="Front. Microbiol.">
        <title>Comprehensive Comparative Genomics and Phenotyping of Methylobacterium Species.</title>
        <authorList>
            <person name="Alessa O."/>
            <person name="Ogura Y."/>
            <person name="Fujitani Y."/>
            <person name="Takami H."/>
            <person name="Hayashi T."/>
            <person name="Sahin N."/>
            <person name="Tani A."/>
        </authorList>
    </citation>
    <scope>NUCLEOTIDE SEQUENCE</scope>
    <source>
        <strain evidence="2">DSM 22415</strain>
    </source>
</reference>
<dbReference type="EMBL" id="BPQI01000045">
    <property type="protein sequence ID" value="GJD55942.1"/>
    <property type="molecule type" value="Genomic_DNA"/>
</dbReference>